<evidence type="ECO:0000256" key="6">
    <source>
        <dbReference type="ARBA" id="ARBA00022833"/>
    </source>
</evidence>
<proteinExistence type="inferred from homology"/>
<keyword evidence="14" id="KW-1185">Reference proteome</keyword>
<organism evidence="13 14">
    <name type="scientific">Lysobacter yangpyeongensis</name>
    <dbReference type="NCBI Taxonomy" id="346182"/>
    <lineage>
        <taxon>Bacteria</taxon>
        <taxon>Pseudomonadati</taxon>
        <taxon>Pseudomonadota</taxon>
        <taxon>Gammaproteobacteria</taxon>
        <taxon>Lysobacterales</taxon>
        <taxon>Lysobacteraceae</taxon>
        <taxon>Lysobacter</taxon>
    </lineage>
</organism>
<dbReference type="Gene3D" id="3.10.450.490">
    <property type="match status" value="1"/>
</dbReference>
<evidence type="ECO:0000256" key="3">
    <source>
        <dbReference type="ARBA" id="ARBA00022723"/>
    </source>
</evidence>
<dbReference type="EC" id="3.4.24.-" evidence="9"/>
<comment type="cofactor">
    <cofactor evidence="9">
        <name>Zn(2+)</name>
        <dbReference type="ChEBI" id="CHEBI:29105"/>
    </cofactor>
</comment>
<evidence type="ECO:0000256" key="1">
    <source>
        <dbReference type="ARBA" id="ARBA00009388"/>
    </source>
</evidence>
<dbReference type="Proteomes" id="UP001596036">
    <property type="component" value="Unassembled WGS sequence"/>
</dbReference>
<keyword evidence="6 9" id="KW-0862">Zinc</keyword>
<sequence length="514" mass="54621">MCKLSSSILLAILGSSTASAAVVDRSAAAGRALGHIRNHQAATRTSAGDQFVTRDVVVDADGTEHVRFDRTYEGLPVIGGDLVVHSRNGQYKSTSVTQGAALKLSTRPSIKATVALVIAGTEFGADFVGAPDTVLAVYARGKKAPRLAWQVRLHNQNADSTYIVDAVNGRILERWSNLHTAAVTGKARTLYSGEVSIVTNSVSGGYELRDPSRGGLFTIDGSNSRTAGQVYKDSDNTWGNYSNDDRATAAADAQYGASVTWDYFKSVHGRNGIANNGKGSYSRVHYGRRYSNAYWSDNCFCMTYGDGDGVTIGPLVALDITGHEMSHGVNANTANLIYSGESGGLNEANSDILGTMVEFHANNPQDTPDYMIGEEVVVTNVPGSADQRALRFMFNPAADGLSRNCYSSDIGTLDVHHSSGVANLFFYLLAEGTSARTFSGVKHAPKTCNGATFSGIGRAKAAKIWYRALSLYFTSSTDYAGARAATIQAAKDLYGTTSTEATAVARAWTAVKVN</sequence>
<reference evidence="14" key="1">
    <citation type="journal article" date="2019" name="Int. J. Syst. Evol. Microbiol.">
        <title>The Global Catalogue of Microorganisms (GCM) 10K type strain sequencing project: providing services to taxonomists for standard genome sequencing and annotation.</title>
        <authorList>
            <consortium name="The Broad Institute Genomics Platform"/>
            <consortium name="The Broad Institute Genome Sequencing Center for Infectious Disease"/>
            <person name="Wu L."/>
            <person name="Ma J."/>
        </authorList>
    </citation>
    <scope>NUCLEOTIDE SEQUENCE [LARGE SCALE GENOMIC DNA]</scope>
    <source>
        <strain evidence="14">KACC 11407</strain>
    </source>
</reference>
<evidence type="ECO:0000256" key="2">
    <source>
        <dbReference type="ARBA" id="ARBA00022670"/>
    </source>
</evidence>
<evidence type="ECO:0000256" key="9">
    <source>
        <dbReference type="RuleBase" id="RU366073"/>
    </source>
</evidence>
<evidence type="ECO:0000259" key="12">
    <source>
        <dbReference type="Pfam" id="PF07504"/>
    </source>
</evidence>
<keyword evidence="9" id="KW-0964">Secreted</keyword>
<dbReference type="PRINTS" id="PR00730">
    <property type="entry name" value="THERMOLYSIN"/>
</dbReference>
<dbReference type="Gene3D" id="3.10.450.40">
    <property type="match status" value="1"/>
</dbReference>
<accession>A0ABW0SIZ5</accession>
<comment type="subcellular location">
    <subcellularLocation>
        <location evidence="9">Secreted</location>
    </subcellularLocation>
</comment>
<dbReference type="PANTHER" id="PTHR33794:SF1">
    <property type="entry name" value="BACILLOLYSIN"/>
    <property type="match status" value="1"/>
</dbReference>
<feature type="chain" id="PRO_5044991773" description="Neutral metalloproteinase" evidence="9">
    <location>
        <begin position="21"/>
        <end position="514"/>
    </location>
</feature>
<comment type="caution">
    <text evidence="13">The sequence shown here is derived from an EMBL/GenBank/DDBJ whole genome shotgun (WGS) entry which is preliminary data.</text>
</comment>
<feature type="domain" description="FTP" evidence="12">
    <location>
        <begin position="49"/>
        <end position="93"/>
    </location>
</feature>
<evidence type="ECO:0000256" key="4">
    <source>
        <dbReference type="ARBA" id="ARBA00022729"/>
    </source>
</evidence>
<dbReference type="InterPro" id="IPR023612">
    <property type="entry name" value="Peptidase_M4"/>
</dbReference>
<dbReference type="InterPro" id="IPR013856">
    <property type="entry name" value="Peptidase_M4_domain"/>
</dbReference>
<dbReference type="Gene3D" id="3.10.170.10">
    <property type="match status" value="1"/>
</dbReference>
<protein>
    <recommendedName>
        <fullName evidence="9">Neutral metalloproteinase</fullName>
        <ecNumber evidence="9">3.4.24.-</ecNumber>
    </recommendedName>
</protein>
<keyword evidence="2 9" id="KW-0645">Protease</keyword>
<dbReference type="RefSeq" id="WP_386754016.1">
    <property type="nucleotide sequence ID" value="NZ_JBHSNM010000001.1"/>
</dbReference>
<evidence type="ECO:0000256" key="5">
    <source>
        <dbReference type="ARBA" id="ARBA00022801"/>
    </source>
</evidence>
<keyword evidence="4 9" id="KW-0732">Signal</keyword>
<name>A0ABW0SIZ5_9GAMM</name>
<feature type="domain" description="Peptidase M4 C-terminal" evidence="11">
    <location>
        <begin position="334"/>
        <end position="513"/>
    </location>
</feature>
<comment type="similarity">
    <text evidence="1 9">Belongs to the peptidase M4 family.</text>
</comment>
<dbReference type="Pfam" id="PF07504">
    <property type="entry name" value="FTP"/>
    <property type="match status" value="1"/>
</dbReference>
<dbReference type="CDD" id="cd09597">
    <property type="entry name" value="M4_TLP"/>
    <property type="match status" value="1"/>
</dbReference>
<evidence type="ECO:0000259" key="11">
    <source>
        <dbReference type="Pfam" id="PF02868"/>
    </source>
</evidence>
<keyword evidence="8" id="KW-0865">Zymogen</keyword>
<dbReference type="InterPro" id="IPR001570">
    <property type="entry name" value="Peptidase_M4_C_domain"/>
</dbReference>
<evidence type="ECO:0000256" key="8">
    <source>
        <dbReference type="ARBA" id="ARBA00023145"/>
    </source>
</evidence>
<dbReference type="Gene3D" id="1.10.390.10">
    <property type="entry name" value="Neutral Protease Domain 2"/>
    <property type="match status" value="1"/>
</dbReference>
<keyword evidence="3" id="KW-0479">Metal-binding</keyword>
<evidence type="ECO:0000259" key="10">
    <source>
        <dbReference type="Pfam" id="PF01447"/>
    </source>
</evidence>
<dbReference type="InterPro" id="IPR011096">
    <property type="entry name" value="FTP_domain"/>
</dbReference>
<gene>
    <name evidence="13" type="ORF">ACFPN1_02970</name>
</gene>
<dbReference type="EMBL" id="JBHSNM010000001">
    <property type="protein sequence ID" value="MFC5569027.1"/>
    <property type="molecule type" value="Genomic_DNA"/>
</dbReference>
<keyword evidence="5 9" id="KW-0378">Hydrolase</keyword>
<dbReference type="InterPro" id="IPR050728">
    <property type="entry name" value="Zinc_Metalloprotease_M4"/>
</dbReference>
<dbReference type="InterPro" id="IPR027268">
    <property type="entry name" value="Peptidase_M4/M1_CTD_sf"/>
</dbReference>
<evidence type="ECO:0000313" key="13">
    <source>
        <dbReference type="EMBL" id="MFC5569027.1"/>
    </source>
</evidence>
<feature type="domain" description="Peptidase M4" evidence="10">
    <location>
        <begin position="185"/>
        <end position="329"/>
    </location>
</feature>
<dbReference type="Pfam" id="PF02868">
    <property type="entry name" value="Peptidase_M4_C"/>
    <property type="match status" value="1"/>
</dbReference>
<dbReference type="SUPFAM" id="SSF55486">
    <property type="entry name" value="Metalloproteases ('zincins'), catalytic domain"/>
    <property type="match status" value="1"/>
</dbReference>
<evidence type="ECO:0000256" key="7">
    <source>
        <dbReference type="ARBA" id="ARBA00023049"/>
    </source>
</evidence>
<dbReference type="PANTHER" id="PTHR33794">
    <property type="entry name" value="BACILLOLYSIN"/>
    <property type="match status" value="1"/>
</dbReference>
<dbReference type="Pfam" id="PF01447">
    <property type="entry name" value="Peptidase_M4"/>
    <property type="match status" value="1"/>
</dbReference>
<feature type="signal peptide" evidence="9">
    <location>
        <begin position="1"/>
        <end position="20"/>
    </location>
</feature>
<evidence type="ECO:0000313" key="14">
    <source>
        <dbReference type="Proteomes" id="UP001596036"/>
    </source>
</evidence>
<comment type="function">
    <text evidence="9">Extracellular zinc metalloprotease.</text>
</comment>
<keyword evidence="7 9" id="KW-0482">Metalloprotease</keyword>